<dbReference type="GeneID" id="43658026"/>
<dbReference type="EMBL" id="ML737903">
    <property type="protein sequence ID" value="KAE8358344.1"/>
    <property type="molecule type" value="Genomic_DNA"/>
</dbReference>
<dbReference type="OrthoDB" id="5322539at2759"/>
<feature type="region of interest" description="Disordered" evidence="1">
    <location>
        <begin position="1"/>
        <end position="25"/>
    </location>
</feature>
<evidence type="ECO:0000313" key="3">
    <source>
        <dbReference type="EMBL" id="KAE8358344.1"/>
    </source>
</evidence>
<evidence type="ECO:0000256" key="2">
    <source>
        <dbReference type="SAM" id="Phobius"/>
    </source>
</evidence>
<dbReference type="AlphaFoldDB" id="A0A5N6ZL39"/>
<dbReference type="Proteomes" id="UP000326268">
    <property type="component" value="Unassembled WGS sequence"/>
</dbReference>
<accession>A0A5N6ZL39</accession>
<keyword evidence="2" id="KW-1133">Transmembrane helix</keyword>
<organism evidence="3 4">
    <name type="scientific">Aspergillus caelatus</name>
    <dbReference type="NCBI Taxonomy" id="61420"/>
    <lineage>
        <taxon>Eukaryota</taxon>
        <taxon>Fungi</taxon>
        <taxon>Dikarya</taxon>
        <taxon>Ascomycota</taxon>
        <taxon>Pezizomycotina</taxon>
        <taxon>Eurotiomycetes</taxon>
        <taxon>Eurotiomycetidae</taxon>
        <taxon>Eurotiales</taxon>
        <taxon>Aspergillaceae</taxon>
        <taxon>Aspergillus</taxon>
        <taxon>Aspergillus subgen. Circumdati</taxon>
    </lineage>
</organism>
<keyword evidence="2" id="KW-0472">Membrane</keyword>
<evidence type="ECO:0000313" key="4">
    <source>
        <dbReference type="Proteomes" id="UP000326268"/>
    </source>
</evidence>
<sequence>MAGFLSRSLNITASGEGDPTTPDKDGFEYYNTYAYLQGDDFNQSPDPNDVPILHSFTGTSLSDLSLTDMRNKQFSVNASLLNTLLGNITGSIIPLKNLWSTKVNLTDNVMVNVYSLSQPLNIILPYSLTLLAGLLSLLLGLYSLRENDVSALDGGFLQILTTTLGSSNIDRVVRDGCLRGMKIYPLH</sequence>
<dbReference type="RefSeq" id="XP_031921425.1">
    <property type="nucleotide sequence ID" value="XM_032073580.1"/>
</dbReference>
<evidence type="ECO:0000256" key="1">
    <source>
        <dbReference type="SAM" id="MobiDB-lite"/>
    </source>
</evidence>
<proteinExistence type="predicted"/>
<keyword evidence="4" id="KW-1185">Reference proteome</keyword>
<keyword evidence="2" id="KW-0812">Transmembrane</keyword>
<gene>
    <name evidence="3" type="ORF">BDV27DRAFT_163667</name>
</gene>
<feature type="transmembrane region" description="Helical" evidence="2">
    <location>
        <begin position="122"/>
        <end position="142"/>
    </location>
</feature>
<name>A0A5N6ZL39_9EURO</name>
<protein>
    <submittedName>
        <fullName evidence="3">Uncharacterized protein</fullName>
    </submittedName>
</protein>
<reference evidence="3 4" key="1">
    <citation type="submission" date="2019-04" db="EMBL/GenBank/DDBJ databases">
        <title>Friends and foes A comparative genomics studyof 23 Aspergillus species from section Flavi.</title>
        <authorList>
            <consortium name="DOE Joint Genome Institute"/>
            <person name="Kjaerbolling I."/>
            <person name="Vesth T."/>
            <person name="Frisvad J.C."/>
            <person name="Nybo J.L."/>
            <person name="Theobald S."/>
            <person name="Kildgaard S."/>
            <person name="Isbrandt T."/>
            <person name="Kuo A."/>
            <person name="Sato A."/>
            <person name="Lyhne E.K."/>
            <person name="Kogle M.E."/>
            <person name="Wiebenga A."/>
            <person name="Kun R.S."/>
            <person name="Lubbers R.J."/>
            <person name="Makela M.R."/>
            <person name="Barry K."/>
            <person name="Chovatia M."/>
            <person name="Clum A."/>
            <person name="Daum C."/>
            <person name="Haridas S."/>
            <person name="He G."/>
            <person name="LaButti K."/>
            <person name="Lipzen A."/>
            <person name="Mondo S."/>
            <person name="Riley R."/>
            <person name="Salamov A."/>
            <person name="Simmons B.A."/>
            <person name="Magnuson J.K."/>
            <person name="Henrissat B."/>
            <person name="Mortensen U.H."/>
            <person name="Larsen T.O."/>
            <person name="Devries R.P."/>
            <person name="Grigoriev I.V."/>
            <person name="Machida M."/>
            <person name="Baker S.E."/>
            <person name="Andersen M.R."/>
        </authorList>
    </citation>
    <scope>NUCLEOTIDE SEQUENCE [LARGE SCALE GENOMIC DNA]</scope>
    <source>
        <strain evidence="3 4">CBS 763.97</strain>
    </source>
</reference>